<dbReference type="GO" id="GO:0046872">
    <property type="term" value="F:metal ion binding"/>
    <property type="evidence" value="ECO:0007669"/>
    <property type="project" value="UniProtKB-KW"/>
</dbReference>
<dbReference type="EMBL" id="AYYQ01000002">
    <property type="protein sequence ID" value="KRM69739.1"/>
    <property type="molecule type" value="Genomic_DNA"/>
</dbReference>
<proteinExistence type="inferred from homology"/>
<reference evidence="11 12" key="1">
    <citation type="journal article" date="2015" name="Genome Announc.">
        <title>Expanding the biotechnology potential of lactobacilli through comparative genomics of 213 strains and associated genera.</title>
        <authorList>
            <person name="Sun Z."/>
            <person name="Harris H.M."/>
            <person name="McCann A."/>
            <person name="Guo C."/>
            <person name="Argimon S."/>
            <person name="Zhang W."/>
            <person name="Yang X."/>
            <person name="Jeffery I.B."/>
            <person name="Cooney J.C."/>
            <person name="Kagawa T.F."/>
            <person name="Liu W."/>
            <person name="Song Y."/>
            <person name="Salvetti E."/>
            <person name="Wrobel A."/>
            <person name="Rasinkangas P."/>
            <person name="Parkhill J."/>
            <person name="Rea M.C."/>
            <person name="O'Sullivan O."/>
            <person name="Ritari J."/>
            <person name="Douillard F.P."/>
            <person name="Paul Ross R."/>
            <person name="Yang R."/>
            <person name="Briner A.E."/>
            <person name="Felis G.E."/>
            <person name="de Vos W.M."/>
            <person name="Barrangou R."/>
            <person name="Klaenhammer T.R."/>
            <person name="Caufield P.W."/>
            <person name="Cui Y."/>
            <person name="Zhang H."/>
            <person name="O'Toole P.W."/>
        </authorList>
    </citation>
    <scope>NUCLEOTIDE SEQUENCE [LARGE SCALE GENOMIC DNA]</scope>
    <source>
        <strain evidence="11 12">DSM 23829</strain>
    </source>
</reference>
<gene>
    <name evidence="11" type="ORF">FD06_GL000912</name>
</gene>
<dbReference type="PANTHER" id="PTHR30405:SF25">
    <property type="entry name" value="RNA-GUIDED DNA ENDONUCLEASE INSQ-RELATED"/>
    <property type="match status" value="1"/>
</dbReference>
<keyword evidence="3" id="KW-0815">Transposition</keyword>
<dbReference type="NCBIfam" id="NF040570">
    <property type="entry name" value="guided_TnpB"/>
    <property type="match status" value="1"/>
</dbReference>
<dbReference type="GO" id="GO:0032196">
    <property type="term" value="P:transposition"/>
    <property type="evidence" value="ECO:0007669"/>
    <property type="project" value="UniProtKB-KW"/>
</dbReference>
<name>A0A0R2B031_9LACO</name>
<dbReference type="GO" id="GO:0003677">
    <property type="term" value="F:DNA binding"/>
    <property type="evidence" value="ECO:0007669"/>
    <property type="project" value="UniProtKB-KW"/>
</dbReference>
<dbReference type="InterPro" id="IPR010095">
    <property type="entry name" value="Cas12f1-like_TNB"/>
</dbReference>
<dbReference type="InterPro" id="IPR001959">
    <property type="entry name" value="Transposase"/>
</dbReference>
<evidence type="ECO:0000256" key="7">
    <source>
        <dbReference type="ARBA" id="ARBA00023172"/>
    </source>
</evidence>
<dbReference type="AlphaFoldDB" id="A0A0R2B031"/>
<organism evidence="11 12">
    <name type="scientific">Apilactobacillus ozensis DSM 23829 = JCM 17196</name>
    <dbReference type="NCBI Taxonomy" id="1423781"/>
    <lineage>
        <taxon>Bacteria</taxon>
        <taxon>Bacillati</taxon>
        <taxon>Bacillota</taxon>
        <taxon>Bacilli</taxon>
        <taxon>Lactobacillales</taxon>
        <taxon>Lactobacillaceae</taxon>
        <taxon>Apilactobacillus</taxon>
    </lineage>
</organism>
<dbReference type="NCBIfam" id="TIGR01766">
    <property type="entry name" value="IS200/IS605 family accessory protein TnpB-like domain"/>
    <property type="match status" value="1"/>
</dbReference>
<dbReference type="Pfam" id="PF01385">
    <property type="entry name" value="OrfB_IS605"/>
    <property type="match status" value="1"/>
</dbReference>
<keyword evidence="5" id="KW-0862">Zinc</keyword>
<dbReference type="STRING" id="1423781.FD06_GL000912"/>
<evidence type="ECO:0000256" key="2">
    <source>
        <dbReference type="ARBA" id="ARBA00011044"/>
    </source>
</evidence>
<evidence type="ECO:0000256" key="4">
    <source>
        <dbReference type="ARBA" id="ARBA00022723"/>
    </source>
</evidence>
<feature type="domain" description="Cas12f1-like TNB" evidence="9">
    <location>
        <begin position="313"/>
        <end position="382"/>
    </location>
</feature>
<comment type="caution">
    <text evidence="11">The sequence shown here is derived from an EMBL/GenBank/DDBJ whole genome shotgun (WGS) entry which is preliminary data.</text>
</comment>
<evidence type="ECO:0000256" key="5">
    <source>
        <dbReference type="ARBA" id="ARBA00022833"/>
    </source>
</evidence>
<evidence type="ECO:0000313" key="12">
    <source>
        <dbReference type="Proteomes" id="UP000052012"/>
    </source>
</evidence>
<comment type="similarity">
    <text evidence="1">In the C-terminal section; belongs to the transposase 35 family.</text>
</comment>
<dbReference type="GO" id="GO:0006310">
    <property type="term" value="P:DNA recombination"/>
    <property type="evidence" value="ECO:0007669"/>
    <property type="project" value="UniProtKB-KW"/>
</dbReference>
<dbReference type="InterPro" id="IPR051399">
    <property type="entry name" value="RNA-guided_DNA_endo/Transpos"/>
</dbReference>
<evidence type="ECO:0000259" key="8">
    <source>
        <dbReference type="Pfam" id="PF01385"/>
    </source>
</evidence>
<dbReference type="Pfam" id="PF07282">
    <property type="entry name" value="Cas12f1-like_TNB"/>
    <property type="match status" value="1"/>
</dbReference>
<evidence type="ECO:0000256" key="1">
    <source>
        <dbReference type="ARBA" id="ARBA00008761"/>
    </source>
</evidence>
<comment type="similarity">
    <text evidence="2">In the N-terminal section; belongs to the transposase 2 family.</text>
</comment>
<evidence type="ECO:0000259" key="10">
    <source>
        <dbReference type="Pfam" id="PF12323"/>
    </source>
</evidence>
<evidence type="ECO:0000313" key="11">
    <source>
        <dbReference type="EMBL" id="KRM69739.1"/>
    </source>
</evidence>
<evidence type="ECO:0000256" key="3">
    <source>
        <dbReference type="ARBA" id="ARBA00022578"/>
    </source>
</evidence>
<dbReference type="PANTHER" id="PTHR30405">
    <property type="entry name" value="TRANSPOSASE"/>
    <property type="match status" value="1"/>
</dbReference>
<keyword evidence="12" id="KW-1185">Reference proteome</keyword>
<dbReference type="PATRIC" id="fig|1423781.4.peg.946"/>
<sequence length="388" mass="45369">MLAMVLRAIKARIYPNDSQQQQAMINFGCCRFVWNQLLNMQIERYANGGSFVREFDMNLLIKTLKNEYSWLKQADSTSLQQVSRDIQDAYQRFFKKKGSFPKFKSRRFPRQSYTSKCVSNNIKVIDDHHIKIPKIGVISYRCGRQIKGKIKRATLRLSATNKFYLAILVEVDVPLFEKTNQTVGIDRNVDNLIAMSDGTIVPTIHFDKNLAYKKHQWQKKLARRRARALKEIAWDKHNRVLEPRNIKDFRNVEKARIMVAKYSEKERNQRTDYLQKLSTKIVKEFDLIAIEKLSTKNMLKNHKLARAISNQGWYALQQMLEYKCKWYGKELELVPAKNTTQTCSACGYLLQQSEKLTLDVRAWVCPKCHTHHIRDVNAANNILNSATQ</sequence>
<dbReference type="Pfam" id="PF12323">
    <property type="entry name" value="HTH_OrfB_IS605"/>
    <property type="match status" value="1"/>
</dbReference>
<evidence type="ECO:0000259" key="9">
    <source>
        <dbReference type="Pfam" id="PF07282"/>
    </source>
</evidence>
<protein>
    <submittedName>
        <fullName evidence="11">Transposase</fullName>
    </submittedName>
</protein>
<dbReference type="InterPro" id="IPR021027">
    <property type="entry name" value="Transposase_put_HTH"/>
</dbReference>
<keyword evidence="4" id="KW-0479">Metal-binding</keyword>
<feature type="domain" description="Probable transposase IS891/IS1136/IS1341" evidence="8">
    <location>
        <begin position="167"/>
        <end position="301"/>
    </location>
</feature>
<dbReference type="Proteomes" id="UP000052012">
    <property type="component" value="Unassembled WGS sequence"/>
</dbReference>
<accession>A0A0R2B031</accession>
<evidence type="ECO:0000256" key="6">
    <source>
        <dbReference type="ARBA" id="ARBA00023125"/>
    </source>
</evidence>
<keyword evidence="6" id="KW-0238">DNA-binding</keyword>
<feature type="domain" description="Transposase putative helix-turn-helix" evidence="10">
    <location>
        <begin position="4"/>
        <end position="49"/>
    </location>
</feature>
<keyword evidence="7" id="KW-0233">DNA recombination</keyword>